<name>A0A4C1SV74_EUMVA</name>
<gene>
    <name evidence="1" type="ORF">EVAR_3309_1</name>
</gene>
<dbReference type="Proteomes" id="UP000299102">
    <property type="component" value="Unassembled WGS sequence"/>
</dbReference>
<reference evidence="1 2" key="1">
    <citation type="journal article" date="2019" name="Commun. Biol.">
        <title>The bagworm genome reveals a unique fibroin gene that provides high tensile strength.</title>
        <authorList>
            <person name="Kono N."/>
            <person name="Nakamura H."/>
            <person name="Ohtoshi R."/>
            <person name="Tomita M."/>
            <person name="Numata K."/>
            <person name="Arakawa K."/>
        </authorList>
    </citation>
    <scope>NUCLEOTIDE SEQUENCE [LARGE SCALE GENOMIC DNA]</scope>
</reference>
<organism evidence="1 2">
    <name type="scientific">Eumeta variegata</name>
    <name type="common">Bagworm moth</name>
    <name type="synonym">Eumeta japonica</name>
    <dbReference type="NCBI Taxonomy" id="151549"/>
    <lineage>
        <taxon>Eukaryota</taxon>
        <taxon>Metazoa</taxon>
        <taxon>Ecdysozoa</taxon>
        <taxon>Arthropoda</taxon>
        <taxon>Hexapoda</taxon>
        <taxon>Insecta</taxon>
        <taxon>Pterygota</taxon>
        <taxon>Neoptera</taxon>
        <taxon>Endopterygota</taxon>
        <taxon>Lepidoptera</taxon>
        <taxon>Glossata</taxon>
        <taxon>Ditrysia</taxon>
        <taxon>Tineoidea</taxon>
        <taxon>Psychidae</taxon>
        <taxon>Oiketicinae</taxon>
        <taxon>Eumeta</taxon>
    </lineage>
</organism>
<sequence>MPKKCKSILLYEAPGTQVVNIFLPPKRRLSCESMDLPNSSLYIMSSWPSVGAACREDTRPAGVDCTGHLFCFLGAKPCPI</sequence>
<dbReference type="AlphaFoldDB" id="A0A4C1SV74"/>
<evidence type="ECO:0000313" key="1">
    <source>
        <dbReference type="EMBL" id="GBP06089.1"/>
    </source>
</evidence>
<dbReference type="EMBL" id="BGZK01000020">
    <property type="protein sequence ID" value="GBP06089.1"/>
    <property type="molecule type" value="Genomic_DNA"/>
</dbReference>
<keyword evidence="2" id="KW-1185">Reference proteome</keyword>
<accession>A0A4C1SV74</accession>
<comment type="caution">
    <text evidence="1">The sequence shown here is derived from an EMBL/GenBank/DDBJ whole genome shotgun (WGS) entry which is preliminary data.</text>
</comment>
<evidence type="ECO:0000313" key="2">
    <source>
        <dbReference type="Proteomes" id="UP000299102"/>
    </source>
</evidence>
<protein>
    <submittedName>
        <fullName evidence="1">Uncharacterized protein</fullName>
    </submittedName>
</protein>
<proteinExistence type="predicted"/>